<dbReference type="SUPFAM" id="SSF52047">
    <property type="entry name" value="RNI-like"/>
    <property type="match status" value="1"/>
</dbReference>
<comment type="caution">
    <text evidence="1">The sequence shown here is derived from an EMBL/GenBank/DDBJ whole genome shotgun (WGS) entry which is preliminary data.</text>
</comment>
<keyword evidence="2" id="KW-1185">Reference proteome</keyword>
<proteinExistence type="predicted"/>
<dbReference type="InterPro" id="IPR032675">
    <property type="entry name" value="LRR_dom_sf"/>
</dbReference>
<reference evidence="1" key="1">
    <citation type="submission" date="2022-07" db="EMBL/GenBank/DDBJ databases">
        <authorList>
            <person name="Macas J."/>
            <person name="Novak P."/>
            <person name="Neumann P."/>
        </authorList>
    </citation>
    <scope>NUCLEOTIDE SEQUENCE</scope>
</reference>
<name>A0A9P1EPG6_CUSEU</name>
<organism evidence="1 2">
    <name type="scientific">Cuscuta europaea</name>
    <name type="common">European dodder</name>
    <dbReference type="NCBI Taxonomy" id="41803"/>
    <lineage>
        <taxon>Eukaryota</taxon>
        <taxon>Viridiplantae</taxon>
        <taxon>Streptophyta</taxon>
        <taxon>Embryophyta</taxon>
        <taxon>Tracheophyta</taxon>
        <taxon>Spermatophyta</taxon>
        <taxon>Magnoliopsida</taxon>
        <taxon>eudicotyledons</taxon>
        <taxon>Gunneridae</taxon>
        <taxon>Pentapetalae</taxon>
        <taxon>asterids</taxon>
        <taxon>lamiids</taxon>
        <taxon>Solanales</taxon>
        <taxon>Convolvulaceae</taxon>
        <taxon>Cuscuteae</taxon>
        <taxon>Cuscuta</taxon>
        <taxon>Cuscuta subgen. Cuscuta</taxon>
    </lineage>
</organism>
<dbReference type="Gene3D" id="3.80.10.10">
    <property type="entry name" value="Ribonuclease Inhibitor"/>
    <property type="match status" value="1"/>
</dbReference>
<gene>
    <name evidence="1" type="ORF">CEURO_LOCUS21982</name>
</gene>
<dbReference type="Proteomes" id="UP001152484">
    <property type="component" value="Unassembled WGS sequence"/>
</dbReference>
<evidence type="ECO:0000313" key="1">
    <source>
        <dbReference type="EMBL" id="CAH9118540.1"/>
    </source>
</evidence>
<dbReference type="AlphaFoldDB" id="A0A9P1EPG6"/>
<protein>
    <submittedName>
        <fullName evidence="1">Uncharacterized protein</fullName>
    </submittedName>
</protein>
<evidence type="ECO:0000313" key="2">
    <source>
        <dbReference type="Proteomes" id="UP001152484"/>
    </source>
</evidence>
<sequence>MQFLTHFPNSLTSLYFKAVHFGYFGPVDSPYCVVDVPMLKNLSFGTCKNSSHIKFTARNLCSVAIRNCSCSNLCNIFPLASIRTLDLDYFSPKVLIKGLPQQTDATNVELVKLADFHFQNDVLASSFVRLLCVCQKLHKLEIRFSWTDTKCIEIPLRSCCKIFIPWFEHVKSYTG</sequence>
<accession>A0A9P1EPG6</accession>
<dbReference type="OrthoDB" id="1305662at2759"/>
<dbReference type="EMBL" id="CAMAPE010000077">
    <property type="protein sequence ID" value="CAH9118540.1"/>
    <property type="molecule type" value="Genomic_DNA"/>
</dbReference>